<accession>A0AAJ8DXS0</accession>
<proteinExistence type="predicted"/>
<reference evidence="1" key="2">
    <citation type="submission" date="2025-08" db="UniProtKB">
        <authorList>
            <consortium name="RefSeq"/>
        </authorList>
    </citation>
    <scope>IDENTIFICATION</scope>
</reference>
<name>A0AAJ8DXS0_ASPNG</name>
<dbReference type="KEGG" id="ang:An02g07680"/>
<gene>
    <name evidence="1" type="ORF">An02g07680</name>
</gene>
<dbReference type="GeneID" id="84590387"/>
<sequence length="143" mass="16364">MSPLTTHSARRRYLSQLMISPQDQRSKQKGKRRILVTRQTNRFGCGFDTRIPRPAPVMSISRPAIENNRGNFEECSSLPLEDLGDSKVIDILVMQDPSIYLHQNTSIRDNMTLNTFLKHPQSPTNIMFKNSEWSPIALPKSHS</sequence>
<dbReference type="VEuPathDB" id="FungiDB:An02g07680"/>
<organism evidence="1">
    <name type="scientific">Aspergillus niger</name>
    <dbReference type="NCBI Taxonomy" id="5061"/>
    <lineage>
        <taxon>Eukaryota</taxon>
        <taxon>Fungi</taxon>
        <taxon>Dikarya</taxon>
        <taxon>Ascomycota</taxon>
        <taxon>Pezizomycotina</taxon>
        <taxon>Eurotiomycetes</taxon>
        <taxon>Eurotiomycetidae</taxon>
        <taxon>Eurotiales</taxon>
        <taxon>Aspergillaceae</taxon>
        <taxon>Aspergillus</taxon>
        <taxon>Aspergillus subgen. Circumdati</taxon>
    </lineage>
</organism>
<evidence type="ECO:0000313" key="1">
    <source>
        <dbReference type="RefSeq" id="XP_059600018.1"/>
    </source>
</evidence>
<dbReference type="AlphaFoldDB" id="A0AAJ8DXS0"/>
<reference evidence="1" key="1">
    <citation type="submission" date="2025-02" db="EMBL/GenBank/DDBJ databases">
        <authorList>
            <consortium name="NCBI Genome Project"/>
        </authorList>
    </citation>
    <scope>NUCLEOTIDE SEQUENCE</scope>
</reference>
<dbReference type="RefSeq" id="XP_059600018.1">
    <property type="nucleotide sequence ID" value="XM_059746419.1"/>
</dbReference>
<protein>
    <submittedName>
        <fullName evidence="1">Uncharacterized protein</fullName>
    </submittedName>
</protein>